<sequence length="319" mass="36329">MMILHQHDNECNKSKEESKKEPYNSSAESVAVLDKLFEHFDNLNIIDEPVMSGNNGPPKNTDCNKEILNGTDSETKVYSHYSSSVTDDDDHDESDEIRDSDLQLTGEFFSEGSTLNNKLIANDVFYEYSESELHLSNVELMLDSGGEQVLEEQTKELTDFIIDYERVDISSHQYKETNDITTTSLENPRNMDDKIINALDMLRKEYSQESFGSDKGNSKTNNWEDYCTKEHDDKHNTLTKYINVENTDSSKLSDSGNSINEKFDCSSLCSENSTQTWPSTIHGNSSLDDIKFVEDNYSSVFNMSTDSDIYNQGFIEPNE</sequence>
<organism evidence="2 3">
    <name type="scientific">Cinara cedri</name>
    <dbReference type="NCBI Taxonomy" id="506608"/>
    <lineage>
        <taxon>Eukaryota</taxon>
        <taxon>Metazoa</taxon>
        <taxon>Ecdysozoa</taxon>
        <taxon>Arthropoda</taxon>
        <taxon>Hexapoda</taxon>
        <taxon>Insecta</taxon>
        <taxon>Pterygota</taxon>
        <taxon>Neoptera</taxon>
        <taxon>Paraneoptera</taxon>
        <taxon>Hemiptera</taxon>
        <taxon>Sternorrhyncha</taxon>
        <taxon>Aphidomorpha</taxon>
        <taxon>Aphidoidea</taxon>
        <taxon>Aphididae</taxon>
        <taxon>Lachninae</taxon>
        <taxon>Cinara</taxon>
    </lineage>
</organism>
<feature type="compositionally biased region" description="Basic and acidic residues" evidence="1">
    <location>
        <begin position="1"/>
        <end position="22"/>
    </location>
</feature>
<feature type="region of interest" description="Disordered" evidence="1">
    <location>
        <begin position="1"/>
        <end position="25"/>
    </location>
</feature>
<dbReference type="AlphaFoldDB" id="A0A5E4MBT4"/>
<dbReference type="EMBL" id="CABPRJ010000484">
    <property type="protein sequence ID" value="VVC28868.1"/>
    <property type="molecule type" value="Genomic_DNA"/>
</dbReference>
<reference evidence="2 3" key="1">
    <citation type="submission" date="2019-08" db="EMBL/GenBank/DDBJ databases">
        <authorList>
            <person name="Alioto T."/>
            <person name="Alioto T."/>
            <person name="Gomez Garrido J."/>
        </authorList>
    </citation>
    <scope>NUCLEOTIDE SEQUENCE [LARGE SCALE GENOMIC DNA]</scope>
</reference>
<evidence type="ECO:0000313" key="3">
    <source>
        <dbReference type="Proteomes" id="UP000325440"/>
    </source>
</evidence>
<evidence type="ECO:0000313" key="2">
    <source>
        <dbReference type="EMBL" id="VVC28868.1"/>
    </source>
</evidence>
<accession>A0A5E4MBT4</accession>
<name>A0A5E4MBT4_9HEMI</name>
<keyword evidence="3" id="KW-1185">Reference proteome</keyword>
<gene>
    <name evidence="2" type="ORF">CINCED_3A001058</name>
</gene>
<proteinExistence type="predicted"/>
<evidence type="ECO:0000256" key="1">
    <source>
        <dbReference type="SAM" id="MobiDB-lite"/>
    </source>
</evidence>
<protein>
    <submittedName>
        <fullName evidence="2">Uncharacterized protein</fullName>
    </submittedName>
</protein>
<dbReference type="Proteomes" id="UP000325440">
    <property type="component" value="Unassembled WGS sequence"/>
</dbReference>